<name>A0A166FBL0_9AGAM</name>
<evidence type="ECO:0000313" key="1">
    <source>
        <dbReference type="EMBL" id="KZP16630.1"/>
    </source>
</evidence>
<gene>
    <name evidence="1" type="ORF">FIBSPDRAFT_56781</name>
</gene>
<dbReference type="Proteomes" id="UP000076532">
    <property type="component" value="Unassembled WGS sequence"/>
</dbReference>
<keyword evidence="2" id="KW-1185">Reference proteome</keyword>
<dbReference type="EMBL" id="KV417591">
    <property type="protein sequence ID" value="KZP16630.1"/>
    <property type="molecule type" value="Genomic_DNA"/>
</dbReference>
<organism evidence="1 2">
    <name type="scientific">Athelia psychrophila</name>
    <dbReference type="NCBI Taxonomy" id="1759441"/>
    <lineage>
        <taxon>Eukaryota</taxon>
        <taxon>Fungi</taxon>
        <taxon>Dikarya</taxon>
        <taxon>Basidiomycota</taxon>
        <taxon>Agaricomycotina</taxon>
        <taxon>Agaricomycetes</taxon>
        <taxon>Agaricomycetidae</taxon>
        <taxon>Atheliales</taxon>
        <taxon>Atheliaceae</taxon>
        <taxon>Athelia</taxon>
    </lineage>
</organism>
<accession>A0A166FBL0</accession>
<reference evidence="1 2" key="1">
    <citation type="journal article" date="2016" name="Mol. Biol. Evol.">
        <title>Comparative Genomics of Early-Diverging Mushroom-Forming Fungi Provides Insights into the Origins of Lignocellulose Decay Capabilities.</title>
        <authorList>
            <person name="Nagy L.G."/>
            <person name="Riley R."/>
            <person name="Tritt A."/>
            <person name="Adam C."/>
            <person name="Daum C."/>
            <person name="Floudas D."/>
            <person name="Sun H."/>
            <person name="Yadav J.S."/>
            <person name="Pangilinan J."/>
            <person name="Larsson K.H."/>
            <person name="Matsuura K."/>
            <person name="Barry K."/>
            <person name="Labutti K."/>
            <person name="Kuo R."/>
            <person name="Ohm R.A."/>
            <person name="Bhattacharya S.S."/>
            <person name="Shirouzu T."/>
            <person name="Yoshinaga Y."/>
            <person name="Martin F.M."/>
            <person name="Grigoriev I.V."/>
            <person name="Hibbett D.S."/>
        </authorList>
    </citation>
    <scope>NUCLEOTIDE SEQUENCE [LARGE SCALE GENOMIC DNA]</scope>
    <source>
        <strain evidence="1 2">CBS 109695</strain>
    </source>
</reference>
<evidence type="ECO:0000313" key="2">
    <source>
        <dbReference type="Proteomes" id="UP000076532"/>
    </source>
</evidence>
<proteinExistence type="predicted"/>
<dbReference type="AlphaFoldDB" id="A0A166FBL0"/>
<sequence>MTGGSGKNAEIVHGPVVLVTGGYGTDFMEEEALPRVLWPAHHRRHPMATIAPATDMKSPFPIFHRLASAPFAYSPCCPARETFKMHPTGLVKLNKPDARWSSSSPPTRLSMPRVVLVDVNIR</sequence>
<protein>
    <submittedName>
        <fullName evidence="1">Uncharacterized protein</fullName>
    </submittedName>
</protein>